<feature type="transmembrane region" description="Helical" evidence="1">
    <location>
        <begin position="7"/>
        <end position="29"/>
    </location>
</feature>
<accession>A0A1W2FGJ6</accession>
<dbReference type="EMBL" id="FWYC01000014">
    <property type="protein sequence ID" value="SMD20792.1"/>
    <property type="molecule type" value="Genomic_DNA"/>
</dbReference>
<sequence length="154" mass="17378">MKALHRIFAFLLVPFIGYLLGATIFNFFWDKAEPGDLAKADMIVVAQSCERKGPVAWRGFGYYYKCKVQRRFADGDTNTTTVTGWLDPSDIGKEYAANTPRRSQPAPEERPYDWAAGLCTFVFGILYMFVIAKVAVPAMPKRYQLPEPQEPPAT</sequence>
<dbReference type="InterPro" id="IPR045927">
    <property type="entry name" value="DUF6346"/>
</dbReference>
<name>A0A1W2FGJ6_9PSEU</name>
<dbReference type="OrthoDB" id="3695818at2"/>
<keyword evidence="1" id="KW-0472">Membrane</keyword>
<gene>
    <name evidence="2" type="ORF">SAMN05660733_06035</name>
</gene>
<dbReference type="Pfam" id="PF19873">
    <property type="entry name" value="DUF6346"/>
    <property type="match status" value="1"/>
</dbReference>
<dbReference type="STRING" id="40571.SAMN05660733_06035"/>
<evidence type="ECO:0000313" key="2">
    <source>
        <dbReference type="EMBL" id="SMD20792.1"/>
    </source>
</evidence>
<dbReference type="RefSeq" id="WP_030475586.1">
    <property type="nucleotide sequence ID" value="NZ_FWYC01000014.1"/>
</dbReference>
<feature type="transmembrane region" description="Helical" evidence="1">
    <location>
        <begin position="114"/>
        <end position="136"/>
    </location>
</feature>
<reference evidence="3" key="1">
    <citation type="submission" date="2017-04" db="EMBL/GenBank/DDBJ databases">
        <authorList>
            <person name="Varghese N."/>
            <person name="Submissions S."/>
        </authorList>
    </citation>
    <scope>NUCLEOTIDE SEQUENCE [LARGE SCALE GENOMIC DNA]</scope>
    <source>
        <strain evidence="3">DSM 44073</strain>
    </source>
</reference>
<dbReference type="Proteomes" id="UP000192840">
    <property type="component" value="Unassembled WGS sequence"/>
</dbReference>
<keyword evidence="1" id="KW-1133">Transmembrane helix</keyword>
<keyword evidence="3" id="KW-1185">Reference proteome</keyword>
<evidence type="ECO:0000313" key="3">
    <source>
        <dbReference type="Proteomes" id="UP000192840"/>
    </source>
</evidence>
<keyword evidence="1" id="KW-0812">Transmembrane</keyword>
<evidence type="ECO:0000256" key="1">
    <source>
        <dbReference type="SAM" id="Phobius"/>
    </source>
</evidence>
<protein>
    <submittedName>
        <fullName evidence="2">Uncharacterized protein</fullName>
    </submittedName>
</protein>
<proteinExistence type="predicted"/>
<organism evidence="2 3">
    <name type="scientific">Lentzea albidocapillata</name>
    <dbReference type="NCBI Taxonomy" id="40571"/>
    <lineage>
        <taxon>Bacteria</taxon>
        <taxon>Bacillati</taxon>
        <taxon>Actinomycetota</taxon>
        <taxon>Actinomycetes</taxon>
        <taxon>Pseudonocardiales</taxon>
        <taxon>Pseudonocardiaceae</taxon>
        <taxon>Lentzea</taxon>
    </lineage>
</organism>
<dbReference type="AlphaFoldDB" id="A0A1W2FGJ6"/>